<keyword evidence="1" id="KW-0812">Transmembrane</keyword>
<dbReference type="Proteomes" id="UP000095679">
    <property type="component" value="Unassembled WGS sequence"/>
</dbReference>
<keyword evidence="1" id="KW-0472">Membrane</keyword>
<evidence type="ECO:0000313" key="2">
    <source>
        <dbReference type="EMBL" id="CUO48343.1"/>
    </source>
</evidence>
<reference evidence="2 3" key="1">
    <citation type="submission" date="2015-09" db="EMBL/GenBank/DDBJ databases">
        <authorList>
            <consortium name="Pathogen Informatics"/>
        </authorList>
    </citation>
    <scope>NUCLEOTIDE SEQUENCE [LARGE SCALE GENOMIC DNA]</scope>
    <source>
        <strain evidence="2 3">2789STDY5834835</strain>
    </source>
</reference>
<evidence type="ECO:0000313" key="3">
    <source>
        <dbReference type="Proteomes" id="UP000095679"/>
    </source>
</evidence>
<organism evidence="2 3">
    <name type="scientific">Anaerobutyricum hallii</name>
    <dbReference type="NCBI Taxonomy" id="39488"/>
    <lineage>
        <taxon>Bacteria</taxon>
        <taxon>Bacillati</taxon>
        <taxon>Bacillota</taxon>
        <taxon>Clostridia</taxon>
        <taxon>Lachnospirales</taxon>
        <taxon>Lachnospiraceae</taxon>
        <taxon>Anaerobutyricum</taxon>
    </lineage>
</organism>
<name>A0A174FDW8_9FIRM</name>
<proteinExistence type="predicted"/>
<dbReference type="AlphaFoldDB" id="A0A174FDW8"/>
<dbReference type="EMBL" id="CYZL01000015">
    <property type="protein sequence ID" value="CUO48343.1"/>
    <property type="molecule type" value="Genomic_DNA"/>
</dbReference>
<feature type="transmembrane region" description="Helical" evidence="1">
    <location>
        <begin position="6"/>
        <end position="27"/>
    </location>
</feature>
<evidence type="ECO:0000256" key="1">
    <source>
        <dbReference type="SAM" id="Phobius"/>
    </source>
</evidence>
<protein>
    <submittedName>
        <fullName evidence="2">Uncharacterized protein</fullName>
    </submittedName>
</protein>
<keyword evidence="1" id="KW-1133">Transmembrane helix</keyword>
<dbReference type="RefSeq" id="WP_055298924.1">
    <property type="nucleotide sequence ID" value="NZ_BLYK01000157.1"/>
</dbReference>
<gene>
    <name evidence="2" type="ORF">ERS852450_01879</name>
</gene>
<sequence length="132" mass="15593">MNCIRVMVFIGIIYILTAIVIFCICYFKKIIVKIYNKWKKRGMLSQNIAYPIGEIYKDINCKREIYFFFSSANRSSRFAINLRELLSCLEDAEVQGDIPELSTEWWNEIGKIYPEFRKEVEKETDDIGPTLQ</sequence>
<accession>A0A174FDW8</accession>